<reference evidence="5 6" key="1">
    <citation type="submission" date="2022-10" db="EMBL/GenBank/DDBJ databases">
        <title>Draft genome assembly of moderately radiation resistant bacterium Metabacillus halosaccharovorans.</title>
        <authorList>
            <person name="Pal S."/>
            <person name="Gopinathan A."/>
        </authorList>
    </citation>
    <scope>NUCLEOTIDE SEQUENCE [LARGE SCALE GENOMIC DNA]</scope>
    <source>
        <strain evidence="5 6">VITHBRA001</strain>
    </source>
</reference>
<organism evidence="5 6">
    <name type="scientific">Metabacillus halosaccharovorans</name>
    <dbReference type="NCBI Taxonomy" id="930124"/>
    <lineage>
        <taxon>Bacteria</taxon>
        <taxon>Bacillati</taxon>
        <taxon>Bacillota</taxon>
        <taxon>Bacilli</taxon>
        <taxon>Bacillales</taxon>
        <taxon>Bacillaceae</taxon>
        <taxon>Metabacillus</taxon>
    </lineage>
</organism>
<proteinExistence type="predicted"/>
<dbReference type="SUPFAM" id="SSF46689">
    <property type="entry name" value="Homeodomain-like"/>
    <property type="match status" value="1"/>
</dbReference>
<feature type="DNA-binding region" description="H-T-H motif" evidence="3">
    <location>
        <begin position="34"/>
        <end position="53"/>
    </location>
</feature>
<keyword evidence="1" id="KW-0678">Repressor</keyword>
<dbReference type="PANTHER" id="PTHR43479:SF11">
    <property type="entry name" value="ACREF_ENVCD OPERON REPRESSOR-RELATED"/>
    <property type="match status" value="1"/>
</dbReference>
<dbReference type="InterPro" id="IPR001647">
    <property type="entry name" value="HTH_TetR"/>
</dbReference>
<dbReference type="PANTHER" id="PTHR43479">
    <property type="entry name" value="ACREF/ENVCD OPERON REPRESSOR-RELATED"/>
    <property type="match status" value="1"/>
</dbReference>
<dbReference type="InterPro" id="IPR009057">
    <property type="entry name" value="Homeodomain-like_sf"/>
</dbReference>
<name>A0ABT3DLZ4_9BACI</name>
<feature type="domain" description="HTH tetR-type" evidence="4">
    <location>
        <begin position="11"/>
        <end position="71"/>
    </location>
</feature>
<dbReference type="Proteomes" id="UP001526147">
    <property type="component" value="Unassembled WGS sequence"/>
</dbReference>
<dbReference type="Pfam" id="PF00440">
    <property type="entry name" value="TetR_N"/>
    <property type="match status" value="1"/>
</dbReference>
<gene>
    <name evidence="5" type="ORF">OIH86_20780</name>
</gene>
<evidence type="ECO:0000256" key="2">
    <source>
        <dbReference type="ARBA" id="ARBA00023125"/>
    </source>
</evidence>
<dbReference type="Gene3D" id="1.10.357.10">
    <property type="entry name" value="Tetracycline Repressor, domain 2"/>
    <property type="match status" value="1"/>
</dbReference>
<evidence type="ECO:0000256" key="1">
    <source>
        <dbReference type="ARBA" id="ARBA00022491"/>
    </source>
</evidence>
<comment type="caution">
    <text evidence="5">The sequence shown here is derived from an EMBL/GenBank/DDBJ whole genome shotgun (WGS) entry which is preliminary data.</text>
</comment>
<keyword evidence="6" id="KW-1185">Reference proteome</keyword>
<accession>A0ABT3DLZ4</accession>
<protein>
    <submittedName>
        <fullName evidence="5">TetR/AcrR family transcriptional regulator</fullName>
    </submittedName>
</protein>
<keyword evidence="2 3" id="KW-0238">DNA-binding</keyword>
<evidence type="ECO:0000259" key="4">
    <source>
        <dbReference type="PROSITE" id="PS50977"/>
    </source>
</evidence>
<evidence type="ECO:0000313" key="6">
    <source>
        <dbReference type="Proteomes" id="UP001526147"/>
    </source>
</evidence>
<dbReference type="RefSeq" id="WP_078431654.1">
    <property type="nucleotide sequence ID" value="NZ_JAOYEY010000048.1"/>
</dbReference>
<sequence length="205" mass="24601">MPKQTFFQISKEKQDTLIQAAKEEFSRVPLHEASIANIIKSAGIPRGSFYQYFEDKEDLFYYLTNQLIQRNNERFITILKDKNGDIFEAFIELFQLVIKNQRKQEYKNFFKNVFLNMNYKLENKLADHMYENKKKQYQSILALINRDQLNIKNEEELQQVVKILRSITSQNFVHVFGQDLTNEEALRTYMAQIELLKRGLYKKEY</sequence>
<evidence type="ECO:0000313" key="5">
    <source>
        <dbReference type="EMBL" id="MCV9888085.1"/>
    </source>
</evidence>
<dbReference type="PRINTS" id="PR00455">
    <property type="entry name" value="HTHTETR"/>
</dbReference>
<dbReference type="PROSITE" id="PS50977">
    <property type="entry name" value="HTH_TETR_2"/>
    <property type="match status" value="1"/>
</dbReference>
<dbReference type="Pfam" id="PF17924">
    <property type="entry name" value="TetR_C_19"/>
    <property type="match status" value="1"/>
</dbReference>
<dbReference type="EMBL" id="JAOYEY010000048">
    <property type="protein sequence ID" value="MCV9888085.1"/>
    <property type="molecule type" value="Genomic_DNA"/>
</dbReference>
<dbReference type="InterPro" id="IPR050624">
    <property type="entry name" value="HTH-type_Tx_Regulator"/>
</dbReference>
<evidence type="ECO:0000256" key="3">
    <source>
        <dbReference type="PROSITE-ProRule" id="PRU00335"/>
    </source>
</evidence>